<gene>
    <name evidence="2" type="ORF">AQJ91_11910</name>
</gene>
<reference evidence="2 3" key="1">
    <citation type="submission" date="2015-10" db="EMBL/GenBank/DDBJ databases">
        <title>Draft genome sequence of Streptomyces sp. RV15, isolated from a marine sponge.</title>
        <authorList>
            <person name="Ruckert C."/>
            <person name="Abdelmohsen U.R."/>
            <person name="Winkler A."/>
            <person name="Hentschel U."/>
            <person name="Kalinowski J."/>
            <person name="Kampfer P."/>
            <person name="Glaeser S."/>
        </authorList>
    </citation>
    <scope>NUCLEOTIDE SEQUENCE [LARGE SCALE GENOMIC DNA]</scope>
    <source>
        <strain evidence="2 3">RV15</strain>
    </source>
</reference>
<dbReference type="STRING" id="909626.AQJ91_11910"/>
<evidence type="ECO:0000313" key="3">
    <source>
        <dbReference type="Proteomes" id="UP000053260"/>
    </source>
</evidence>
<feature type="compositionally biased region" description="Basic and acidic residues" evidence="1">
    <location>
        <begin position="166"/>
        <end position="175"/>
    </location>
</feature>
<evidence type="ECO:0000256" key="1">
    <source>
        <dbReference type="SAM" id="MobiDB-lite"/>
    </source>
</evidence>
<name>A0A101V217_9ACTN</name>
<feature type="compositionally biased region" description="Basic and acidic residues" evidence="1">
    <location>
        <begin position="126"/>
        <end position="157"/>
    </location>
</feature>
<dbReference type="OrthoDB" id="4966929at2"/>
<sequence length="210" mass="22941">MNNAKIGAAVVGGYVLGRTKKAKLAFGLGALLAGSRVRPGQLGKALDTPFLSGVRRQVRTELTDASKAAASSVLTAKADSLADVLHERTAGLQEKAHGEAEHDRAEEGREEEPRAEEREEDEPADEERQAAEERQTEEPRSEEEPQNEEEPRSEKRPSQARRAPARRSEGREKTQHRGSAQEGEPGKRKTTAAQSRAKSGTSRSRRQDDG</sequence>
<organism evidence="2 3">
    <name type="scientific">Streptomyces dysideae</name>
    <dbReference type="NCBI Taxonomy" id="909626"/>
    <lineage>
        <taxon>Bacteria</taxon>
        <taxon>Bacillati</taxon>
        <taxon>Actinomycetota</taxon>
        <taxon>Actinomycetes</taxon>
        <taxon>Kitasatosporales</taxon>
        <taxon>Streptomycetaceae</taxon>
        <taxon>Streptomyces</taxon>
    </lineage>
</organism>
<evidence type="ECO:0008006" key="4">
    <source>
        <dbReference type="Google" id="ProtNLM"/>
    </source>
</evidence>
<dbReference type="RefSeq" id="WP_067019415.1">
    <property type="nucleotide sequence ID" value="NZ_KQ949079.1"/>
</dbReference>
<comment type="caution">
    <text evidence="2">The sequence shown here is derived from an EMBL/GenBank/DDBJ whole genome shotgun (WGS) entry which is preliminary data.</text>
</comment>
<dbReference type="Proteomes" id="UP000053260">
    <property type="component" value="Unassembled WGS sequence"/>
</dbReference>
<accession>A0A101V217</accession>
<dbReference type="EMBL" id="LMXB01000028">
    <property type="protein sequence ID" value="KUO21008.1"/>
    <property type="molecule type" value="Genomic_DNA"/>
</dbReference>
<feature type="compositionally biased region" description="Polar residues" evidence="1">
    <location>
        <begin position="191"/>
        <end position="202"/>
    </location>
</feature>
<evidence type="ECO:0000313" key="2">
    <source>
        <dbReference type="EMBL" id="KUO21008.1"/>
    </source>
</evidence>
<feature type="compositionally biased region" description="Basic and acidic residues" evidence="1">
    <location>
        <begin position="91"/>
        <end position="117"/>
    </location>
</feature>
<feature type="region of interest" description="Disordered" evidence="1">
    <location>
        <begin position="91"/>
        <end position="210"/>
    </location>
</feature>
<protein>
    <recommendedName>
        <fullName evidence="4">DNA primase</fullName>
    </recommendedName>
</protein>
<dbReference type="AlphaFoldDB" id="A0A101V217"/>
<keyword evidence="3" id="KW-1185">Reference proteome</keyword>
<proteinExistence type="predicted"/>